<name>A0A8H3L443_9GLOM</name>
<organism evidence="1 2">
    <name type="scientific">Rhizophagus clarus</name>
    <dbReference type="NCBI Taxonomy" id="94130"/>
    <lineage>
        <taxon>Eukaryota</taxon>
        <taxon>Fungi</taxon>
        <taxon>Fungi incertae sedis</taxon>
        <taxon>Mucoromycota</taxon>
        <taxon>Glomeromycotina</taxon>
        <taxon>Glomeromycetes</taxon>
        <taxon>Glomerales</taxon>
        <taxon>Glomeraceae</taxon>
        <taxon>Rhizophagus</taxon>
    </lineage>
</organism>
<sequence>MRQKEIYATIIYLKITLDSSWLELARALSYDFIKLREYYEDADFKCCRTKDMTDFGIECCRMINTTGLWN</sequence>
<protein>
    <submittedName>
        <fullName evidence="1">Uncharacterized protein</fullName>
    </submittedName>
</protein>
<reference evidence="1" key="1">
    <citation type="submission" date="2019-10" db="EMBL/GenBank/DDBJ databases">
        <title>Conservation and host-specific expression of non-tandemly repeated heterogenous ribosome RNA gene in arbuscular mycorrhizal fungi.</title>
        <authorList>
            <person name="Maeda T."/>
            <person name="Kobayashi Y."/>
            <person name="Nakagawa T."/>
            <person name="Ezawa T."/>
            <person name="Yamaguchi K."/>
            <person name="Bino T."/>
            <person name="Nishimoto Y."/>
            <person name="Shigenobu S."/>
            <person name="Kawaguchi M."/>
        </authorList>
    </citation>
    <scope>NUCLEOTIDE SEQUENCE</scope>
    <source>
        <strain evidence="1">HR1</strain>
    </source>
</reference>
<gene>
    <name evidence="1" type="ORF">RCL2_000581800</name>
</gene>
<accession>A0A8H3L443</accession>
<evidence type="ECO:0000313" key="2">
    <source>
        <dbReference type="Proteomes" id="UP000615446"/>
    </source>
</evidence>
<proteinExistence type="predicted"/>
<dbReference type="EMBL" id="BLAL01000039">
    <property type="protein sequence ID" value="GES78512.1"/>
    <property type="molecule type" value="Genomic_DNA"/>
</dbReference>
<dbReference type="AlphaFoldDB" id="A0A8H3L443"/>
<evidence type="ECO:0000313" key="1">
    <source>
        <dbReference type="EMBL" id="GES78512.1"/>
    </source>
</evidence>
<comment type="caution">
    <text evidence="1">The sequence shown here is derived from an EMBL/GenBank/DDBJ whole genome shotgun (WGS) entry which is preliminary data.</text>
</comment>
<dbReference type="Proteomes" id="UP000615446">
    <property type="component" value="Unassembled WGS sequence"/>
</dbReference>